<proteinExistence type="predicted"/>
<dbReference type="EMBL" id="CALNXK010000038">
    <property type="protein sequence ID" value="CAH3123483.1"/>
    <property type="molecule type" value="Genomic_DNA"/>
</dbReference>
<name>A0ABN8NV89_9CNID</name>
<dbReference type="Pfam" id="PF16698">
    <property type="entry name" value="ADAM17_MPD"/>
    <property type="match status" value="1"/>
</dbReference>
<feature type="non-terminal residue" evidence="2">
    <location>
        <position position="1"/>
    </location>
</feature>
<reference evidence="2 3" key="1">
    <citation type="submission" date="2022-05" db="EMBL/GenBank/DDBJ databases">
        <authorList>
            <consortium name="Genoscope - CEA"/>
            <person name="William W."/>
        </authorList>
    </citation>
    <scope>NUCLEOTIDE SEQUENCE [LARGE SCALE GENOMIC DNA]</scope>
</reference>
<organism evidence="2 3">
    <name type="scientific">Porites lobata</name>
    <dbReference type="NCBI Taxonomy" id="104759"/>
    <lineage>
        <taxon>Eukaryota</taxon>
        <taxon>Metazoa</taxon>
        <taxon>Cnidaria</taxon>
        <taxon>Anthozoa</taxon>
        <taxon>Hexacorallia</taxon>
        <taxon>Scleractinia</taxon>
        <taxon>Fungiina</taxon>
        <taxon>Poritidae</taxon>
        <taxon>Porites</taxon>
    </lineage>
</organism>
<dbReference type="InterPro" id="IPR032029">
    <property type="entry name" value="ADAM17_MPD"/>
</dbReference>
<evidence type="ECO:0000313" key="2">
    <source>
        <dbReference type="EMBL" id="CAH3123483.1"/>
    </source>
</evidence>
<feature type="non-terminal residue" evidence="2">
    <location>
        <position position="87"/>
    </location>
</feature>
<evidence type="ECO:0000259" key="1">
    <source>
        <dbReference type="Pfam" id="PF16698"/>
    </source>
</evidence>
<dbReference type="Proteomes" id="UP001159405">
    <property type="component" value="Unassembled WGS sequence"/>
</dbReference>
<protein>
    <recommendedName>
        <fullName evidence="1">ADAM17 membrane-proximal domain-containing protein</fullName>
    </recommendedName>
</protein>
<comment type="caution">
    <text evidence="2">The sequence shown here is derived from an EMBL/GenBank/DDBJ whole genome shotgun (WGS) entry which is preliminary data.</text>
</comment>
<gene>
    <name evidence="2" type="ORF">PLOB_00030016</name>
</gene>
<sequence length="87" mass="9636">GECRGGECKTFCEARGLQPCKCSSDEDVCKVCCEKGGICRPYRNNDTGVTFDINDGRSCQREEVQGSCVLGRCRKYASQDVAVRLWT</sequence>
<accession>A0ABN8NV89</accession>
<evidence type="ECO:0000313" key="3">
    <source>
        <dbReference type="Proteomes" id="UP001159405"/>
    </source>
</evidence>
<dbReference type="Gene3D" id="4.10.70.30">
    <property type="match status" value="1"/>
</dbReference>
<keyword evidence="3" id="KW-1185">Reference proteome</keyword>
<feature type="domain" description="ADAM17 membrane-proximal" evidence="1">
    <location>
        <begin position="11"/>
        <end position="73"/>
    </location>
</feature>